<keyword evidence="5 7" id="KW-0862">Zinc</keyword>
<sequence>MSTDTVPQADIVSVENTEPTASERSDQSQDLQSADAAPASAASEPAQQQQQQQQKKKKKKSKKKRSTFIGVDQNDGKPVVTLVVDTNPFIKGLPLEHIATKFVTVPDIYRELKSRAAKERYDALEMSHGIEAILPDAESMQAVCNFAKKTGDFNSLSLADLRIVALAFMLEKKANGMRHLRLEPVGDQPNIADRKLLESAEVVGNSSHKYDDNEVNDIQEEQLETSEIEKKIESLSVSSSAVAEAQPDAAAVPEEDKKADTAVSDVLQSVNNDELDVDSDEDVDEDGFDSDFGNASGSAAGAADAQDENDDDDDGWEVARPKTKKRVEHVDEFFNGDWITPKNVKHHLANNAMGMKDTQVDQPQRAINVACVTSDFAMQNVMLKMGIRLVTPDGVAVTRLYTWVLRCHACGHLTGDMSKQFCSSCGHATLKRCSVSTGSNGRLQVHLKSNYIYNLRGTIYSMPKARGGQHTTKDIITRADDKAYLRAMNYKKRVESRSNAGLSGASSLMDPDFIPGLLTESLLSDRNGYGVATDARGMPMVTRNRKNPNANRRTGNRKNKRREN</sequence>
<feature type="region of interest" description="Disordered" evidence="8">
    <location>
        <begin position="239"/>
        <end position="317"/>
    </location>
</feature>
<evidence type="ECO:0000256" key="1">
    <source>
        <dbReference type="ARBA" id="ARBA00005858"/>
    </source>
</evidence>
<keyword evidence="11" id="KW-0255">Endonuclease</keyword>
<keyword evidence="6 7" id="KW-0539">Nucleus</keyword>
<dbReference type="Proteomes" id="UP001149813">
    <property type="component" value="Unassembled WGS sequence"/>
</dbReference>
<feature type="compositionally biased region" description="Acidic residues" evidence="8">
    <location>
        <begin position="305"/>
        <end position="316"/>
    </location>
</feature>
<feature type="region of interest" description="Disordered" evidence="8">
    <location>
        <begin position="1"/>
        <end position="71"/>
    </location>
</feature>
<dbReference type="PANTHER" id="PTHR12814:SF2">
    <property type="entry name" value="RNA-BINDING PROTEIN NOB1"/>
    <property type="match status" value="1"/>
</dbReference>
<dbReference type="PANTHER" id="PTHR12814">
    <property type="entry name" value="RNA-BINDING PROTEIN NOB1"/>
    <property type="match status" value="1"/>
</dbReference>
<dbReference type="InterPro" id="IPR033411">
    <property type="entry name" value="Ribonuclease_PIN"/>
</dbReference>
<feature type="compositionally biased region" description="Basic residues" evidence="8">
    <location>
        <begin position="54"/>
        <end position="66"/>
    </location>
</feature>
<feature type="region of interest" description="Disordered" evidence="8">
    <location>
        <begin position="530"/>
        <end position="564"/>
    </location>
</feature>
<dbReference type="GO" id="GO:0030490">
    <property type="term" value="P:maturation of SSU-rRNA"/>
    <property type="evidence" value="ECO:0007669"/>
    <property type="project" value="TreeGrafter"/>
</dbReference>
<evidence type="ECO:0000259" key="9">
    <source>
        <dbReference type="Pfam" id="PF08772"/>
    </source>
</evidence>
<reference evidence="11" key="1">
    <citation type="submission" date="2022-07" db="EMBL/GenBank/DDBJ databases">
        <title>Phylogenomic reconstructions and comparative analyses of Kickxellomycotina fungi.</title>
        <authorList>
            <person name="Reynolds N.K."/>
            <person name="Stajich J.E."/>
            <person name="Barry K."/>
            <person name="Grigoriev I.V."/>
            <person name="Crous P."/>
            <person name="Smith M.E."/>
        </authorList>
    </citation>
    <scope>NUCLEOTIDE SEQUENCE</scope>
    <source>
        <strain evidence="11">NBRC 32514</strain>
    </source>
</reference>
<keyword evidence="2" id="KW-0540">Nuclease</keyword>
<evidence type="ECO:0000256" key="5">
    <source>
        <dbReference type="ARBA" id="ARBA00022833"/>
    </source>
</evidence>
<dbReference type="InterPro" id="IPR017117">
    <property type="entry name" value="Nob1_euk"/>
</dbReference>
<accession>A0A9W8CUK7</accession>
<dbReference type="OrthoDB" id="446759at2759"/>
<organism evidence="11 12">
    <name type="scientific">Coemansia erecta</name>
    <dbReference type="NCBI Taxonomy" id="147472"/>
    <lineage>
        <taxon>Eukaryota</taxon>
        <taxon>Fungi</taxon>
        <taxon>Fungi incertae sedis</taxon>
        <taxon>Zoopagomycota</taxon>
        <taxon>Kickxellomycotina</taxon>
        <taxon>Kickxellomycetes</taxon>
        <taxon>Kickxellales</taxon>
        <taxon>Kickxellaceae</taxon>
        <taxon>Coemansia</taxon>
    </lineage>
</organism>
<dbReference type="InterPro" id="IPR014881">
    <property type="entry name" value="NOB1_Zn-bd"/>
</dbReference>
<evidence type="ECO:0000259" key="10">
    <source>
        <dbReference type="Pfam" id="PF17146"/>
    </source>
</evidence>
<name>A0A9W8CUK7_9FUNG</name>
<dbReference type="Pfam" id="PF08772">
    <property type="entry name" value="Zn_ribbon_NOB1"/>
    <property type="match status" value="1"/>
</dbReference>
<evidence type="ECO:0000256" key="4">
    <source>
        <dbReference type="ARBA" id="ARBA00022801"/>
    </source>
</evidence>
<dbReference type="Gene3D" id="6.20.210.10">
    <property type="entry name" value="Nin one binding (NOB1), Zn-ribbon-like"/>
    <property type="match status" value="1"/>
</dbReference>
<dbReference type="CDD" id="cd09876">
    <property type="entry name" value="PIN_Nob1-like"/>
    <property type="match status" value="1"/>
</dbReference>
<comment type="caution">
    <text evidence="11">The sequence shown here is derived from an EMBL/GenBank/DDBJ whole genome shotgun (WGS) entry which is preliminary data.</text>
</comment>
<dbReference type="InterPro" id="IPR036283">
    <property type="entry name" value="NOB1_Zf-like_sf"/>
</dbReference>
<dbReference type="PIRSF" id="PIRSF037125">
    <property type="entry name" value="D-site_20S_pre-rRNA_nuclease"/>
    <property type="match status" value="1"/>
</dbReference>
<gene>
    <name evidence="11" type="primary">nob1</name>
    <name evidence="11" type="ORF">LPJ53_001728</name>
</gene>
<protein>
    <recommendedName>
        <fullName evidence="7">20S-pre-rRNA D-site endonuclease NOB1</fullName>
    </recommendedName>
</protein>
<feature type="compositionally biased region" description="Low complexity" evidence="8">
    <location>
        <begin position="239"/>
        <end position="252"/>
    </location>
</feature>
<dbReference type="SUPFAM" id="SSF144206">
    <property type="entry name" value="NOB1 zinc finger-like"/>
    <property type="match status" value="1"/>
</dbReference>
<comment type="subcellular location">
    <subcellularLocation>
        <location evidence="7">Nucleus</location>
        <location evidence="7">Nucleolus</location>
    </subcellularLocation>
</comment>
<dbReference type="InterPro" id="IPR039907">
    <property type="entry name" value="NOB1"/>
</dbReference>
<feature type="compositionally biased region" description="Acidic residues" evidence="8">
    <location>
        <begin position="273"/>
        <end position="289"/>
    </location>
</feature>
<evidence type="ECO:0000256" key="7">
    <source>
        <dbReference type="PIRNR" id="PIRNR037125"/>
    </source>
</evidence>
<comment type="function">
    <text evidence="7">Required for the synthesis of 40S ribosome subunits. Has a role in processing 20S pre-rRNA into the mature 18S rRNA, where it is required for cleavage at the 3' end of the mature 18S rRNA (D-site). Accompanies the 20S pre-rRNA from the nucleus to the cytoplasm.</text>
</comment>
<evidence type="ECO:0000256" key="3">
    <source>
        <dbReference type="ARBA" id="ARBA00022723"/>
    </source>
</evidence>
<evidence type="ECO:0000256" key="8">
    <source>
        <dbReference type="SAM" id="MobiDB-lite"/>
    </source>
</evidence>
<feature type="compositionally biased region" description="Low complexity" evidence="8">
    <location>
        <begin position="28"/>
        <end position="53"/>
    </location>
</feature>
<feature type="domain" description="Nin one binding (NOB1) Zn-ribbon-like" evidence="9">
    <location>
        <begin position="397"/>
        <end position="468"/>
    </location>
</feature>
<dbReference type="GO" id="GO:0016787">
    <property type="term" value="F:hydrolase activity"/>
    <property type="evidence" value="ECO:0007669"/>
    <property type="project" value="UniProtKB-KW"/>
</dbReference>
<evidence type="ECO:0000256" key="6">
    <source>
        <dbReference type="ARBA" id="ARBA00023242"/>
    </source>
</evidence>
<dbReference type="GO" id="GO:0030688">
    <property type="term" value="C:preribosome, small subunit precursor"/>
    <property type="evidence" value="ECO:0007669"/>
    <property type="project" value="TreeGrafter"/>
</dbReference>
<evidence type="ECO:0000256" key="2">
    <source>
        <dbReference type="ARBA" id="ARBA00022722"/>
    </source>
</evidence>
<dbReference type="GO" id="GO:0046872">
    <property type="term" value="F:metal ion binding"/>
    <property type="evidence" value="ECO:0007669"/>
    <property type="project" value="UniProtKB-KW"/>
</dbReference>
<evidence type="ECO:0000313" key="12">
    <source>
        <dbReference type="Proteomes" id="UP001149813"/>
    </source>
</evidence>
<dbReference type="GO" id="GO:0004521">
    <property type="term" value="F:RNA endonuclease activity"/>
    <property type="evidence" value="ECO:0007669"/>
    <property type="project" value="UniProtKB-ARBA"/>
</dbReference>
<evidence type="ECO:0000313" key="11">
    <source>
        <dbReference type="EMBL" id="KAJ1723972.1"/>
    </source>
</evidence>
<feature type="compositionally biased region" description="Low complexity" evidence="8">
    <location>
        <begin position="290"/>
        <end position="304"/>
    </location>
</feature>
<keyword evidence="3 7" id="KW-0479">Metal-binding</keyword>
<dbReference type="GO" id="GO:0031981">
    <property type="term" value="C:nuclear lumen"/>
    <property type="evidence" value="ECO:0007669"/>
    <property type="project" value="UniProtKB-ARBA"/>
</dbReference>
<dbReference type="GO" id="GO:0005737">
    <property type="term" value="C:cytoplasm"/>
    <property type="evidence" value="ECO:0007669"/>
    <property type="project" value="UniProtKB-ARBA"/>
</dbReference>
<feature type="compositionally biased region" description="Basic residues" evidence="8">
    <location>
        <begin position="554"/>
        <end position="564"/>
    </location>
</feature>
<dbReference type="Gene3D" id="3.40.50.1010">
    <property type="entry name" value="5'-nuclease"/>
    <property type="match status" value="1"/>
</dbReference>
<proteinExistence type="inferred from homology"/>
<comment type="similarity">
    <text evidence="1 7">Belongs to the NOB1 family.</text>
</comment>
<feature type="domain" description="Ribonuclease PIN" evidence="10">
    <location>
        <begin position="82"/>
        <end position="170"/>
    </location>
</feature>
<keyword evidence="4" id="KW-0378">Hydrolase</keyword>
<dbReference type="Pfam" id="PF17146">
    <property type="entry name" value="PIN_6"/>
    <property type="match status" value="1"/>
</dbReference>
<dbReference type="EMBL" id="JANBOJ010000046">
    <property type="protein sequence ID" value="KAJ1723972.1"/>
    <property type="molecule type" value="Genomic_DNA"/>
</dbReference>
<dbReference type="AlphaFoldDB" id="A0A9W8CUK7"/>
<dbReference type="FunFam" id="3.40.50.1010:FF:000020">
    <property type="entry name" value="20S-pre-rRNA D-site endonuclease NOB1"/>
    <property type="match status" value="1"/>
</dbReference>
<keyword evidence="12" id="KW-1185">Reference proteome</keyword>